<evidence type="ECO:0000313" key="6">
    <source>
        <dbReference type="Proteomes" id="UP000813462"/>
    </source>
</evidence>
<dbReference type="InterPro" id="IPR025476">
    <property type="entry name" value="Helitron_helicase-like"/>
</dbReference>
<keyword evidence="1" id="KW-0347">Helicase</keyword>
<evidence type="ECO:0000259" key="2">
    <source>
        <dbReference type="Pfam" id="PF05970"/>
    </source>
</evidence>
<organism evidence="5 6">
    <name type="scientific">Ziziphus jujuba var. spinosa</name>
    <dbReference type="NCBI Taxonomy" id="714518"/>
    <lineage>
        <taxon>Eukaryota</taxon>
        <taxon>Viridiplantae</taxon>
        <taxon>Streptophyta</taxon>
        <taxon>Embryophyta</taxon>
        <taxon>Tracheophyta</taxon>
        <taxon>Spermatophyta</taxon>
        <taxon>Magnoliopsida</taxon>
        <taxon>eudicotyledons</taxon>
        <taxon>Gunneridae</taxon>
        <taxon>Pentapetalae</taxon>
        <taxon>rosids</taxon>
        <taxon>fabids</taxon>
        <taxon>Rosales</taxon>
        <taxon>Rhamnaceae</taxon>
        <taxon>Paliureae</taxon>
        <taxon>Ziziphus</taxon>
    </lineage>
</organism>
<reference evidence="5" key="1">
    <citation type="journal article" date="2021" name="Front. Plant Sci.">
        <title>Chromosome-Scale Genome Assembly for Chinese Sour Jujube and Insights Into Its Genome Evolution and Domestication Signature.</title>
        <authorList>
            <person name="Shen L.-Y."/>
            <person name="Luo H."/>
            <person name="Wang X.-L."/>
            <person name="Wang X.-M."/>
            <person name="Qiu X.-J."/>
            <person name="Liu H."/>
            <person name="Zhou S.-S."/>
            <person name="Jia K.-H."/>
            <person name="Nie S."/>
            <person name="Bao Y.-T."/>
            <person name="Zhang R.-G."/>
            <person name="Yun Q.-Z."/>
            <person name="Chai Y.-H."/>
            <person name="Lu J.-Y."/>
            <person name="Li Y."/>
            <person name="Zhao S.-W."/>
            <person name="Mao J.-F."/>
            <person name="Jia S.-G."/>
            <person name="Mao Y.-M."/>
        </authorList>
    </citation>
    <scope>NUCLEOTIDE SEQUENCE</scope>
    <source>
        <strain evidence="5">AT0</strain>
        <tissue evidence="5">Leaf</tissue>
    </source>
</reference>
<evidence type="ECO:0000313" key="5">
    <source>
        <dbReference type="EMBL" id="KAH7515279.1"/>
    </source>
</evidence>
<proteinExistence type="inferred from homology"/>
<dbReference type="InterPro" id="IPR010285">
    <property type="entry name" value="DNA_helicase_pif1-like_DEAD"/>
</dbReference>
<dbReference type="GO" id="GO:0005524">
    <property type="term" value="F:ATP binding"/>
    <property type="evidence" value="ECO:0007669"/>
    <property type="project" value="UniProtKB-KW"/>
</dbReference>
<dbReference type="PANTHER" id="PTHR45786">
    <property type="entry name" value="DNA BINDING PROTEIN-LIKE"/>
    <property type="match status" value="1"/>
</dbReference>
<evidence type="ECO:0000256" key="1">
    <source>
        <dbReference type="RuleBase" id="RU363044"/>
    </source>
</evidence>
<sequence length="1097" mass="126643">MDKGNENPINSDVARSGDCEYDGDEVECGDFSTMDYWDIGDPCNKCEFCGALFWYDERVRKDYNSSKPKFSLCYDKSKHFLENIRSYNSMFSCTSMGGKIDSSVNRGRGPPVFRLHGQNYHKIGSLLPPEGSLLKFAQLYIYDTENEVSNRIQVVSQNFDIKKLHTEIVHDLMMLDEHNVLVKSFRMVRDTIRQHDSSNLKLRFIGRREGNGRMYNLPIVLEVATLVVGDFETFPADRDIIVETQTRELKRINELNASYLGLQYPLLFPYGQDGYRKDVPLKQSDTKSSARRKRLSMREFFAYRLQERDNESPDILFSKRLFQQFLVDAYTMVESSRLSYICTHKKELRSEMYRGLAEAILKGGIDASSQGKCFILPSSFTGGARYMIQNYQDAMAICKWAGYPELFITLTCNPKWPEVVRFVESRGLRPEDRAYILCRIFKVKLDQLVKDLRQNKIFGKAKADEDIDKIISAEIPDEVNDPEYYAAIKNLMMHGPCGNSRKNSLCMLDGRCTKHFLKRYVDCITVDEDGYPIYRRRDNGRTIEKNGTALNNRYVVPHNRYLLLKYGAHMNVEWCNQSRTIKYLFKYVNKGHDRVTVTFYGSANDSNVHGHMDEINMYYDCRMRLHVLFENLLNIVQGPRNFEDIMNINGIQYNSLRDACYALGLLDDDKEYVDDSLTKPEFVWEQSWRYLSDDILYRQRNILHHQDLHLTDEEIKNYTLIEIEEILRSNGKSLRDFPMMHFPGTIDVFCRQNRLIQDELRYDRIALAEDHNKFVSNLTAEQKSVYETIMGAVEGVKPSIFFMYGYGAHSRFAISLAPNEDSTCNIKQDSPPAELIVKTELIIWDEAPMMNRYCFEVLDMTMRDILRFSNPLSLEQPFGVLKLTKNMRLQSIDSDIDKDELKAFSEWISSIGDGTIGGLNDGHAMIDIPDDLLIKDTEDSATSIVNSISDSNIDLIGDLHTFEFLNAIKCSRVPNHQLKLKVDVLVMLLRNVDHSLGLCNGTRLIITRLGNHVLEGKVISGSNAGFKVFIPRITLTPSDPRLRFKFKRRQYPLLVSYSMTINESQGQSLSHVGLFHKRPVFSHGQLYIAVSRVTNRK</sequence>
<comment type="similarity">
    <text evidence="1">Belongs to the helicase family.</text>
</comment>
<keyword evidence="1" id="KW-0233">DNA recombination</keyword>
<feature type="domain" description="DNA helicase Pif1-like DEAD-box helicase" evidence="2">
    <location>
        <begin position="808"/>
        <end position="879"/>
    </location>
</feature>
<keyword evidence="1" id="KW-0378">Hydrolase</keyword>
<dbReference type="Pfam" id="PF21530">
    <property type="entry name" value="Pif1_2B_dom"/>
    <property type="match status" value="1"/>
</dbReference>
<feature type="domain" description="Helitron helicase-like" evidence="3">
    <location>
        <begin position="300"/>
        <end position="463"/>
    </location>
</feature>
<comment type="catalytic activity">
    <reaction evidence="1">
        <text>ATP + H2O = ADP + phosphate + H(+)</text>
        <dbReference type="Rhea" id="RHEA:13065"/>
        <dbReference type="ChEBI" id="CHEBI:15377"/>
        <dbReference type="ChEBI" id="CHEBI:15378"/>
        <dbReference type="ChEBI" id="CHEBI:30616"/>
        <dbReference type="ChEBI" id="CHEBI:43474"/>
        <dbReference type="ChEBI" id="CHEBI:456216"/>
        <dbReference type="EC" id="5.6.2.3"/>
    </reaction>
</comment>
<name>A0A978UKC7_ZIZJJ</name>
<dbReference type="Pfam" id="PF14214">
    <property type="entry name" value="Helitron_like_N"/>
    <property type="match status" value="1"/>
</dbReference>
<dbReference type="GO" id="GO:0000723">
    <property type="term" value="P:telomere maintenance"/>
    <property type="evidence" value="ECO:0007669"/>
    <property type="project" value="InterPro"/>
</dbReference>
<dbReference type="Proteomes" id="UP000813462">
    <property type="component" value="Unassembled WGS sequence"/>
</dbReference>
<feature type="domain" description="DNA helicase Pif1-like 2B" evidence="4">
    <location>
        <begin position="963"/>
        <end position="1009"/>
    </location>
</feature>
<accession>A0A978UKC7</accession>
<dbReference type="InterPro" id="IPR049163">
    <property type="entry name" value="Pif1-like_2B_dom"/>
</dbReference>
<dbReference type="PANTHER" id="PTHR45786:SF66">
    <property type="entry name" value="HOOK MOTIF PROTEIN, PUTATIVE-RELATED"/>
    <property type="match status" value="1"/>
</dbReference>
<keyword evidence="1" id="KW-0234">DNA repair</keyword>
<gene>
    <name evidence="5" type="ORF">FEM48_Zijuj10G0009900</name>
</gene>
<dbReference type="InterPro" id="IPR027417">
    <property type="entry name" value="P-loop_NTPase"/>
</dbReference>
<dbReference type="SUPFAM" id="SSF52540">
    <property type="entry name" value="P-loop containing nucleoside triphosphate hydrolases"/>
    <property type="match status" value="1"/>
</dbReference>
<keyword evidence="1" id="KW-0067">ATP-binding</keyword>
<comment type="caution">
    <text evidence="5">The sequence shown here is derived from an EMBL/GenBank/DDBJ whole genome shotgun (WGS) entry which is preliminary data.</text>
</comment>
<keyword evidence="1" id="KW-0227">DNA damage</keyword>
<protein>
    <recommendedName>
        <fullName evidence="1">ATP-dependent DNA helicase</fullName>
        <ecNumber evidence="1">5.6.2.3</ecNumber>
    </recommendedName>
</protein>
<dbReference type="EMBL" id="JAEACU010000010">
    <property type="protein sequence ID" value="KAH7515279.1"/>
    <property type="molecule type" value="Genomic_DNA"/>
</dbReference>
<dbReference type="EC" id="5.6.2.3" evidence="1"/>
<comment type="cofactor">
    <cofactor evidence="1">
        <name>Mg(2+)</name>
        <dbReference type="ChEBI" id="CHEBI:18420"/>
    </cofactor>
</comment>
<dbReference type="Pfam" id="PF05970">
    <property type="entry name" value="PIF1"/>
    <property type="match status" value="1"/>
</dbReference>
<dbReference type="GO" id="GO:0006281">
    <property type="term" value="P:DNA repair"/>
    <property type="evidence" value="ECO:0007669"/>
    <property type="project" value="UniProtKB-KW"/>
</dbReference>
<dbReference type="GO" id="GO:0006310">
    <property type="term" value="P:DNA recombination"/>
    <property type="evidence" value="ECO:0007669"/>
    <property type="project" value="UniProtKB-KW"/>
</dbReference>
<dbReference type="GO" id="GO:0043139">
    <property type="term" value="F:5'-3' DNA helicase activity"/>
    <property type="evidence" value="ECO:0007669"/>
    <property type="project" value="UniProtKB-EC"/>
</dbReference>
<evidence type="ECO:0000259" key="4">
    <source>
        <dbReference type="Pfam" id="PF21530"/>
    </source>
</evidence>
<evidence type="ECO:0000259" key="3">
    <source>
        <dbReference type="Pfam" id="PF14214"/>
    </source>
</evidence>
<keyword evidence="1" id="KW-0547">Nucleotide-binding</keyword>
<dbReference type="GO" id="GO:0016787">
    <property type="term" value="F:hydrolase activity"/>
    <property type="evidence" value="ECO:0007669"/>
    <property type="project" value="UniProtKB-KW"/>
</dbReference>
<dbReference type="AlphaFoldDB" id="A0A978UKC7"/>